<dbReference type="PANTHER" id="PTHR40788:SF2">
    <property type="entry name" value="CLR5 DOMAIN-CONTAINING PROTEIN"/>
    <property type="match status" value="1"/>
</dbReference>
<gene>
    <name evidence="2" type="ORF">C8A03DRAFT_33791</name>
</gene>
<dbReference type="PANTHER" id="PTHR40788">
    <property type="entry name" value="CLR5 DOMAIN-CONTAINING PROTEIN-RELATED"/>
    <property type="match status" value="1"/>
</dbReference>
<evidence type="ECO:0000313" key="2">
    <source>
        <dbReference type="EMBL" id="KAK4238186.1"/>
    </source>
</evidence>
<evidence type="ECO:0000313" key="3">
    <source>
        <dbReference type="Proteomes" id="UP001303760"/>
    </source>
</evidence>
<organism evidence="2 3">
    <name type="scientific">Achaetomium macrosporum</name>
    <dbReference type="NCBI Taxonomy" id="79813"/>
    <lineage>
        <taxon>Eukaryota</taxon>
        <taxon>Fungi</taxon>
        <taxon>Dikarya</taxon>
        <taxon>Ascomycota</taxon>
        <taxon>Pezizomycotina</taxon>
        <taxon>Sordariomycetes</taxon>
        <taxon>Sordariomycetidae</taxon>
        <taxon>Sordariales</taxon>
        <taxon>Chaetomiaceae</taxon>
        <taxon>Achaetomium</taxon>
    </lineage>
</organism>
<accession>A0AAN7H738</accession>
<dbReference type="EMBL" id="MU860105">
    <property type="protein sequence ID" value="KAK4238186.1"/>
    <property type="molecule type" value="Genomic_DNA"/>
</dbReference>
<evidence type="ECO:0000256" key="1">
    <source>
        <dbReference type="SAM" id="Coils"/>
    </source>
</evidence>
<dbReference type="AlphaFoldDB" id="A0AAN7H738"/>
<keyword evidence="1" id="KW-0175">Coiled coil</keyword>
<dbReference type="Proteomes" id="UP001303760">
    <property type="component" value="Unassembled WGS sequence"/>
</dbReference>
<name>A0AAN7H738_9PEZI</name>
<protein>
    <submittedName>
        <fullName evidence="2">Uncharacterized protein</fullName>
    </submittedName>
</protein>
<feature type="coiled-coil region" evidence="1">
    <location>
        <begin position="318"/>
        <end position="345"/>
    </location>
</feature>
<sequence>MPAPSQQNDWTDPAVRQAVLLDIPLSRLTWYFPTQPGVSTCYQKWLNPDRFAFRMLLEHSGDPEGVAAAFKIPYARPDMSAVQDAREYAQTIANTFSELGNILWKSELVIRKRWAKKNSKARAQLMEEAWPRIAKTDRPDLMWLRTKRTDPNIDDFLLPHINLEDLAKEDTFLHLLNSRGRNEPSMFVQSDLESVRFAQRNMLVPFEFDCHVADLSSDVASGRYGAVKDLDEPEDVDAVITGRAISTTNCRLLLKIQSRILTFLRDCCKLILHDKIKDLDGGNIPDGPEPGPLPVHDEKTGSAFRVALQRPYLVPRVHVDIRHTLNQAKAALEEAKEHLWLLREDPSYFAMEIMDTREHSYEFVNDVNRKCHPDVDLPDKGF</sequence>
<proteinExistence type="predicted"/>
<reference evidence="2" key="2">
    <citation type="submission" date="2023-05" db="EMBL/GenBank/DDBJ databases">
        <authorList>
            <consortium name="Lawrence Berkeley National Laboratory"/>
            <person name="Steindorff A."/>
            <person name="Hensen N."/>
            <person name="Bonometti L."/>
            <person name="Westerberg I."/>
            <person name="Brannstrom I.O."/>
            <person name="Guillou S."/>
            <person name="Cros-Aarteil S."/>
            <person name="Calhoun S."/>
            <person name="Haridas S."/>
            <person name="Kuo A."/>
            <person name="Mondo S."/>
            <person name="Pangilinan J."/>
            <person name="Riley R."/>
            <person name="Labutti K."/>
            <person name="Andreopoulos B."/>
            <person name="Lipzen A."/>
            <person name="Chen C."/>
            <person name="Yanf M."/>
            <person name="Daum C."/>
            <person name="Ng V."/>
            <person name="Clum A."/>
            <person name="Ohm R."/>
            <person name="Martin F."/>
            <person name="Silar P."/>
            <person name="Natvig D."/>
            <person name="Lalanne C."/>
            <person name="Gautier V."/>
            <person name="Ament-Velasquez S.L."/>
            <person name="Kruys A."/>
            <person name="Hutchinson M.I."/>
            <person name="Powell A.J."/>
            <person name="Barry K."/>
            <person name="Miller A.N."/>
            <person name="Grigoriev I.V."/>
            <person name="Debuchy R."/>
            <person name="Gladieux P."/>
            <person name="Thoren M.H."/>
            <person name="Johannesson H."/>
        </authorList>
    </citation>
    <scope>NUCLEOTIDE SEQUENCE</scope>
    <source>
        <strain evidence="2">CBS 532.94</strain>
    </source>
</reference>
<comment type="caution">
    <text evidence="2">The sequence shown here is derived from an EMBL/GenBank/DDBJ whole genome shotgun (WGS) entry which is preliminary data.</text>
</comment>
<keyword evidence="3" id="KW-1185">Reference proteome</keyword>
<reference evidence="2" key="1">
    <citation type="journal article" date="2023" name="Mol. Phylogenet. Evol.">
        <title>Genome-scale phylogeny and comparative genomics of the fungal order Sordariales.</title>
        <authorList>
            <person name="Hensen N."/>
            <person name="Bonometti L."/>
            <person name="Westerberg I."/>
            <person name="Brannstrom I.O."/>
            <person name="Guillou S."/>
            <person name="Cros-Aarteil S."/>
            <person name="Calhoun S."/>
            <person name="Haridas S."/>
            <person name="Kuo A."/>
            <person name="Mondo S."/>
            <person name="Pangilinan J."/>
            <person name="Riley R."/>
            <person name="LaButti K."/>
            <person name="Andreopoulos B."/>
            <person name="Lipzen A."/>
            <person name="Chen C."/>
            <person name="Yan M."/>
            <person name="Daum C."/>
            <person name="Ng V."/>
            <person name="Clum A."/>
            <person name="Steindorff A."/>
            <person name="Ohm R.A."/>
            <person name="Martin F."/>
            <person name="Silar P."/>
            <person name="Natvig D.O."/>
            <person name="Lalanne C."/>
            <person name="Gautier V."/>
            <person name="Ament-Velasquez S.L."/>
            <person name="Kruys A."/>
            <person name="Hutchinson M.I."/>
            <person name="Powell A.J."/>
            <person name="Barry K."/>
            <person name="Miller A.N."/>
            <person name="Grigoriev I.V."/>
            <person name="Debuchy R."/>
            <person name="Gladieux P."/>
            <person name="Hiltunen Thoren M."/>
            <person name="Johannesson H."/>
        </authorList>
    </citation>
    <scope>NUCLEOTIDE SEQUENCE</scope>
    <source>
        <strain evidence="2">CBS 532.94</strain>
    </source>
</reference>